<feature type="domain" description="UDP-N-acetylglucosamine 2-epimerase" evidence="2">
    <location>
        <begin position="33"/>
        <end position="357"/>
    </location>
</feature>
<sequence>MTNRHEIAVVLGARPEITKLARVVRGLGEGTGIISTAQPDGELSEEFLLRALGLPQARLSLPGLGGSSRGVHIAKGIGRLVQYFEARRPRLVIVHGDTETAAAGAQAGNYCGIPVLHVGAGLRSYNRDRPEETNRRIVSVLADIHCTPTVYNASNLLAEGVGAEQIRVTGDPVVESTLEAAPCTVASRETLNAYGLAGGDFILATIHHPESTDNVLRLERTLRELASLPLPVVFPVHPRTAARVLEFGLEPLMDKLRHIPPLDHTAFLALAGSARLLISDSDGVLEECTILKKPVIILHDSTGRPEAVFAGFAVRAVRGEIIEKALDILADEYLSVNLKSVASPFGDGRATARIVTIAAAMARGEIPPFTNLDHDFRLGYELPFMDR</sequence>
<dbReference type="GO" id="GO:0008761">
    <property type="term" value="F:UDP-N-acetylglucosamine 2-epimerase activity"/>
    <property type="evidence" value="ECO:0007669"/>
    <property type="project" value="UniProtKB-EC"/>
</dbReference>
<protein>
    <submittedName>
        <fullName evidence="3">UDP-N-acetylglucosamine 2-epimerase (Non-hydrolyzing)</fullName>
        <ecNumber evidence="3">5.1.3.14</ecNumber>
    </submittedName>
</protein>
<name>A0A7W7RA77_KITKI</name>
<dbReference type="AlphaFoldDB" id="A0A7W7RA77"/>
<dbReference type="PANTHER" id="PTHR43174:SF1">
    <property type="entry name" value="UDP-N-ACETYLGLUCOSAMINE 2-EPIMERASE"/>
    <property type="match status" value="1"/>
</dbReference>
<dbReference type="Pfam" id="PF02350">
    <property type="entry name" value="Epimerase_2"/>
    <property type="match status" value="1"/>
</dbReference>
<organism evidence="3 4">
    <name type="scientific">Kitasatospora kifunensis</name>
    <name type="common">Streptomyces kifunensis</name>
    <dbReference type="NCBI Taxonomy" id="58351"/>
    <lineage>
        <taxon>Bacteria</taxon>
        <taxon>Bacillati</taxon>
        <taxon>Actinomycetota</taxon>
        <taxon>Actinomycetes</taxon>
        <taxon>Kitasatosporales</taxon>
        <taxon>Streptomycetaceae</taxon>
        <taxon>Kitasatospora</taxon>
    </lineage>
</organism>
<comment type="caution">
    <text evidence="3">The sequence shown here is derived from an EMBL/GenBank/DDBJ whole genome shotgun (WGS) entry which is preliminary data.</text>
</comment>
<dbReference type="CDD" id="cd03786">
    <property type="entry name" value="GTB_UDP-GlcNAc_2-Epimerase"/>
    <property type="match status" value="1"/>
</dbReference>
<gene>
    <name evidence="3" type="ORF">FHR34_007284</name>
</gene>
<evidence type="ECO:0000313" key="4">
    <source>
        <dbReference type="Proteomes" id="UP000540506"/>
    </source>
</evidence>
<evidence type="ECO:0000313" key="3">
    <source>
        <dbReference type="EMBL" id="MBB4928189.1"/>
    </source>
</evidence>
<dbReference type="SUPFAM" id="SSF53756">
    <property type="entry name" value="UDP-Glycosyltransferase/glycogen phosphorylase"/>
    <property type="match status" value="1"/>
</dbReference>
<dbReference type="EMBL" id="JACHJV010000002">
    <property type="protein sequence ID" value="MBB4928189.1"/>
    <property type="molecule type" value="Genomic_DNA"/>
</dbReference>
<evidence type="ECO:0000259" key="2">
    <source>
        <dbReference type="Pfam" id="PF02350"/>
    </source>
</evidence>
<dbReference type="Proteomes" id="UP000540506">
    <property type="component" value="Unassembled WGS sequence"/>
</dbReference>
<dbReference type="InterPro" id="IPR029767">
    <property type="entry name" value="WecB-like"/>
</dbReference>
<dbReference type="InterPro" id="IPR003331">
    <property type="entry name" value="UDP_GlcNAc_Epimerase_2_dom"/>
</dbReference>
<proteinExistence type="inferred from homology"/>
<dbReference type="EC" id="5.1.3.14" evidence="3"/>
<dbReference type="PANTHER" id="PTHR43174">
    <property type="entry name" value="UDP-N-ACETYLGLUCOSAMINE 2-EPIMERASE"/>
    <property type="match status" value="1"/>
</dbReference>
<accession>A0A7W7RA77</accession>
<keyword evidence="4" id="KW-1185">Reference proteome</keyword>
<dbReference type="NCBIfam" id="TIGR00236">
    <property type="entry name" value="wecB"/>
    <property type="match status" value="1"/>
</dbReference>
<keyword evidence="1 3" id="KW-0413">Isomerase</keyword>
<dbReference type="RefSeq" id="WP_184945162.1">
    <property type="nucleotide sequence ID" value="NZ_JACHJV010000002.1"/>
</dbReference>
<reference evidence="3 4" key="1">
    <citation type="submission" date="2020-08" db="EMBL/GenBank/DDBJ databases">
        <title>Sequencing the genomes of 1000 actinobacteria strains.</title>
        <authorList>
            <person name="Klenk H.-P."/>
        </authorList>
    </citation>
    <scope>NUCLEOTIDE SEQUENCE [LARGE SCALE GENOMIC DNA]</scope>
    <source>
        <strain evidence="3 4">DSM 41654</strain>
    </source>
</reference>
<dbReference type="Gene3D" id="3.40.50.2000">
    <property type="entry name" value="Glycogen Phosphorylase B"/>
    <property type="match status" value="2"/>
</dbReference>
<evidence type="ECO:0000256" key="1">
    <source>
        <dbReference type="RuleBase" id="RU003513"/>
    </source>
</evidence>
<comment type="similarity">
    <text evidence="1">Belongs to the UDP-N-acetylglucosamine 2-epimerase family.</text>
</comment>